<keyword evidence="2" id="KW-1133">Transmembrane helix</keyword>
<dbReference type="AlphaFoldDB" id="G3SU10"/>
<dbReference type="Ensembl" id="ENSLAFT00000004312.3">
    <property type="protein sequence ID" value="ENSLAFP00000003596.3"/>
    <property type="gene ID" value="ENSLAFG00000004312.3"/>
</dbReference>
<name>G3SU10_LOXAF</name>
<dbReference type="PROSITE" id="PS50869">
    <property type="entry name" value="BRICHOS"/>
    <property type="match status" value="1"/>
</dbReference>
<feature type="transmembrane region" description="Helical" evidence="2">
    <location>
        <begin position="12"/>
        <end position="33"/>
    </location>
</feature>
<dbReference type="GeneTree" id="ENSGT00930000150969"/>
<sequence length="206" mass="22329">SKPCPGGWRAPGLLLLLAVATAGAMAGGILGFAHGPPKPLLQMLHLSLPSHRAPQANQTTLVNVARNIATVTVTPPWSNQSWVVLFDGQSGCVCYRPPGHRACFLHSMEPQDQETLRLLVNTSRAPGSHSPSEDTGHAQELLAVLGRREVDPAQVGAAVQHLCGQKPIYWARRTGGTPQQRLIYLCMDICFPNNICMSICFYYLPD</sequence>
<accession>G3SU10</accession>
<protein>
    <submittedName>
        <fullName evidence="4">BRICHOS domain containing 5</fullName>
    </submittedName>
</protein>
<dbReference type="InterPro" id="IPR007084">
    <property type="entry name" value="BRICHOS_dom"/>
</dbReference>
<reference evidence="4 5" key="1">
    <citation type="submission" date="2009-06" db="EMBL/GenBank/DDBJ databases">
        <title>The Genome Sequence of Loxodonta africana (African elephant).</title>
        <authorList>
            <person name="Di Palma F."/>
            <person name="Heiman D."/>
            <person name="Young S."/>
            <person name="Johnson J."/>
            <person name="Lander E.S."/>
            <person name="Lindblad-Toh K."/>
        </authorList>
    </citation>
    <scope>NUCLEOTIDE SEQUENCE [LARGE SCALE GENOMIC DNA]</scope>
    <source>
        <strain evidence="4 5">Isolate ISIS603380</strain>
    </source>
</reference>
<evidence type="ECO:0000259" key="3">
    <source>
        <dbReference type="PROSITE" id="PS50869"/>
    </source>
</evidence>
<reference evidence="4" key="3">
    <citation type="submission" date="2025-09" db="UniProtKB">
        <authorList>
            <consortium name="Ensembl"/>
        </authorList>
    </citation>
    <scope>IDENTIFICATION</scope>
    <source>
        <strain evidence="4">Isolate ISIS603380</strain>
    </source>
</reference>
<proteinExistence type="predicted"/>
<gene>
    <name evidence="4" type="primary">BRICD5</name>
</gene>
<keyword evidence="1" id="KW-1015">Disulfide bond</keyword>
<dbReference type="FunFam" id="3.30.390.150:FF:000002">
    <property type="entry name" value="BRICHOS domain containing 5"/>
    <property type="match status" value="1"/>
</dbReference>
<dbReference type="InterPro" id="IPR051772">
    <property type="entry name" value="Gastrokine"/>
</dbReference>
<dbReference type="Pfam" id="PF04089">
    <property type="entry name" value="BRICHOS"/>
    <property type="match status" value="1"/>
</dbReference>
<reference evidence="4" key="2">
    <citation type="submission" date="2025-08" db="UniProtKB">
        <authorList>
            <consortium name="Ensembl"/>
        </authorList>
    </citation>
    <scope>IDENTIFICATION</scope>
    <source>
        <strain evidence="4">Isolate ISIS603380</strain>
    </source>
</reference>
<evidence type="ECO:0000313" key="5">
    <source>
        <dbReference type="Proteomes" id="UP000007646"/>
    </source>
</evidence>
<dbReference type="InParanoid" id="G3SU10"/>
<dbReference type="PANTHER" id="PTHR16483">
    <property type="entry name" value="GASTROKINE 1"/>
    <property type="match status" value="1"/>
</dbReference>
<organism evidence="4 5">
    <name type="scientific">Loxodonta africana</name>
    <name type="common">African elephant</name>
    <dbReference type="NCBI Taxonomy" id="9785"/>
    <lineage>
        <taxon>Eukaryota</taxon>
        <taxon>Metazoa</taxon>
        <taxon>Chordata</taxon>
        <taxon>Craniata</taxon>
        <taxon>Vertebrata</taxon>
        <taxon>Euteleostomi</taxon>
        <taxon>Mammalia</taxon>
        <taxon>Eutheria</taxon>
        <taxon>Afrotheria</taxon>
        <taxon>Proboscidea</taxon>
        <taxon>Elephantidae</taxon>
        <taxon>Loxodonta</taxon>
    </lineage>
</organism>
<evidence type="ECO:0000313" key="4">
    <source>
        <dbReference type="Ensembl" id="ENSLAFP00000003596.3"/>
    </source>
</evidence>
<dbReference type="Gene3D" id="3.30.390.150">
    <property type="match status" value="1"/>
</dbReference>
<keyword evidence="5" id="KW-1185">Reference proteome</keyword>
<feature type="domain" description="BRICHOS" evidence="3">
    <location>
        <begin position="76"/>
        <end position="171"/>
    </location>
</feature>
<keyword evidence="2" id="KW-0472">Membrane</keyword>
<dbReference type="Proteomes" id="UP000007646">
    <property type="component" value="Unassembled WGS sequence"/>
</dbReference>
<evidence type="ECO:0000256" key="2">
    <source>
        <dbReference type="SAM" id="Phobius"/>
    </source>
</evidence>
<evidence type="ECO:0000256" key="1">
    <source>
        <dbReference type="ARBA" id="ARBA00023157"/>
    </source>
</evidence>
<dbReference type="FunCoup" id="G3SU10">
    <property type="interactions" value="87"/>
</dbReference>
<keyword evidence="2" id="KW-0812">Transmembrane</keyword>
<dbReference type="OMA" id="CYRPLEH"/>
<dbReference type="SMART" id="SM01039">
    <property type="entry name" value="BRICHOS"/>
    <property type="match status" value="1"/>
</dbReference>
<dbReference type="HOGENOM" id="CLU_091731_0_0_1"/>
<dbReference type="STRING" id="9785.ENSLAFP00000003596"/>
<dbReference type="eggNOG" id="ENOG502RZGP">
    <property type="taxonomic scope" value="Eukaryota"/>
</dbReference>